<sequence length="251" mass="26578">MNEDSSKAGGHGAPLRASGGVVGAGAGLIAAAVLKNPELAAVLAAATPAATEEGLARLRLISQRWLDRVERANGFVVEQTGWSESRLTEAYLSDEESLNMTADFLRAAAASPDEEWIRSLSHAFVRGLLATDMEKKAIFSRVVSTLADLDPIDARVLGTMQNGPQSTWGWHKRRVDDKPLRNVLIEAVPGSEEVIDAIVARLSTTGLITTGDGDSSGMAFGSAWTVTSYGRLCVEAMTAIGEAPDTRQPST</sequence>
<dbReference type="RefSeq" id="WP_191304971.1">
    <property type="nucleotide sequence ID" value="NZ_BNAR01000022.1"/>
</dbReference>
<gene>
    <name evidence="1" type="ORF">GCM10017774_83740</name>
</gene>
<keyword evidence="2" id="KW-1185">Reference proteome</keyword>
<evidence type="ECO:0000313" key="2">
    <source>
        <dbReference type="Proteomes" id="UP000605568"/>
    </source>
</evidence>
<organism evidence="1 2">
    <name type="scientific">Lentzea cavernae</name>
    <dbReference type="NCBI Taxonomy" id="2020703"/>
    <lineage>
        <taxon>Bacteria</taxon>
        <taxon>Bacillati</taxon>
        <taxon>Actinomycetota</taxon>
        <taxon>Actinomycetes</taxon>
        <taxon>Pseudonocardiales</taxon>
        <taxon>Pseudonocardiaceae</taxon>
        <taxon>Lentzea</taxon>
    </lineage>
</organism>
<accession>A0ABQ3MU35</accession>
<evidence type="ECO:0008006" key="3">
    <source>
        <dbReference type="Google" id="ProtNLM"/>
    </source>
</evidence>
<comment type="caution">
    <text evidence="1">The sequence shown here is derived from an EMBL/GenBank/DDBJ whole genome shotgun (WGS) entry which is preliminary data.</text>
</comment>
<dbReference type="Proteomes" id="UP000605568">
    <property type="component" value="Unassembled WGS sequence"/>
</dbReference>
<dbReference type="EMBL" id="BNAR01000022">
    <property type="protein sequence ID" value="GHH60007.1"/>
    <property type="molecule type" value="Genomic_DNA"/>
</dbReference>
<reference evidence="2" key="1">
    <citation type="journal article" date="2019" name="Int. J. Syst. Evol. Microbiol.">
        <title>The Global Catalogue of Microorganisms (GCM) 10K type strain sequencing project: providing services to taxonomists for standard genome sequencing and annotation.</title>
        <authorList>
            <consortium name="The Broad Institute Genomics Platform"/>
            <consortium name="The Broad Institute Genome Sequencing Center for Infectious Disease"/>
            <person name="Wu L."/>
            <person name="Ma J."/>
        </authorList>
    </citation>
    <scope>NUCLEOTIDE SEQUENCE [LARGE SCALE GENOMIC DNA]</scope>
    <source>
        <strain evidence="2">CGMCC 4.7367</strain>
    </source>
</reference>
<name>A0ABQ3MU35_9PSEU</name>
<protein>
    <recommendedName>
        <fullName evidence="3">DUF4393 domain-containing protein</fullName>
    </recommendedName>
</protein>
<proteinExistence type="predicted"/>
<evidence type="ECO:0000313" key="1">
    <source>
        <dbReference type="EMBL" id="GHH60007.1"/>
    </source>
</evidence>